<sequence length="73" mass="8417">MLILLLILASSVGTACILLFITLALNQQGGFKFFWNVDHIQNIQRYIIYFFFTGIVLLILSIYLLLYIISTFP</sequence>
<evidence type="ECO:0000313" key="2">
    <source>
        <dbReference type="EMBL" id="UEX89414.1"/>
    </source>
</evidence>
<reference evidence="2 3" key="1">
    <citation type="journal article" date="2022" name="Pathogens">
        <title>Staphylococcus ratti sp. nov. Isolated from a Lab Rat.</title>
        <authorList>
            <person name="Kovarovic V."/>
            <person name="Sedlacek I."/>
            <person name="Petras P."/>
            <person name="Kralova S."/>
            <person name="Maslanova I."/>
            <person name="Svec P."/>
            <person name="Neumann-Schaal M."/>
            <person name="Botka T."/>
            <person name="Gelbicova T."/>
            <person name="Stankova E."/>
            <person name="Doskar J."/>
            <person name="Pantucek R."/>
        </authorList>
    </citation>
    <scope>NUCLEOTIDE SEQUENCE [LARGE SCALE GENOMIC DNA]</scope>
    <source>
        <strain evidence="2 3">CCM 9025</strain>
    </source>
</reference>
<keyword evidence="3" id="KW-1185">Reference proteome</keyword>
<name>A0ABY3PAV5_9STAP</name>
<dbReference type="Proteomes" id="UP001197626">
    <property type="component" value="Chromosome"/>
</dbReference>
<feature type="transmembrane region" description="Helical" evidence="1">
    <location>
        <begin position="48"/>
        <end position="69"/>
    </location>
</feature>
<dbReference type="RefSeq" id="WP_229291914.1">
    <property type="nucleotide sequence ID" value="NZ_CP086654.1"/>
</dbReference>
<keyword evidence="1" id="KW-0812">Transmembrane</keyword>
<evidence type="ECO:0000313" key="3">
    <source>
        <dbReference type="Proteomes" id="UP001197626"/>
    </source>
</evidence>
<organism evidence="2 3">
    <name type="scientific">Staphylococcus ratti</name>
    <dbReference type="NCBI Taxonomy" id="2892440"/>
    <lineage>
        <taxon>Bacteria</taxon>
        <taxon>Bacillati</taxon>
        <taxon>Bacillota</taxon>
        <taxon>Bacilli</taxon>
        <taxon>Bacillales</taxon>
        <taxon>Staphylococcaceae</taxon>
        <taxon>Staphylococcus</taxon>
    </lineage>
</organism>
<keyword evidence="1" id="KW-0472">Membrane</keyword>
<accession>A0ABY3PAV5</accession>
<proteinExistence type="predicted"/>
<keyword evidence="1" id="KW-1133">Transmembrane helix</keyword>
<dbReference type="EMBL" id="CP086654">
    <property type="protein sequence ID" value="UEX89414.1"/>
    <property type="molecule type" value="Genomic_DNA"/>
</dbReference>
<gene>
    <name evidence="2" type="ORF">LN051_07445</name>
</gene>
<protein>
    <submittedName>
        <fullName evidence="2">Uncharacterized protein</fullName>
    </submittedName>
</protein>
<evidence type="ECO:0000256" key="1">
    <source>
        <dbReference type="SAM" id="Phobius"/>
    </source>
</evidence>